<sequence length="73" mass="8154">MEIEVRQNKPIQEGRPGAVRIIMHADDGRCIGTVDVWPVMVPAKDFNREEIRVVVMSGDGPLSPTIDLRTVLK</sequence>
<dbReference type="EMBL" id="LAZR01001702">
    <property type="protein sequence ID" value="KKN40496.1"/>
    <property type="molecule type" value="Genomic_DNA"/>
</dbReference>
<organism evidence="1">
    <name type="scientific">marine sediment metagenome</name>
    <dbReference type="NCBI Taxonomy" id="412755"/>
    <lineage>
        <taxon>unclassified sequences</taxon>
        <taxon>metagenomes</taxon>
        <taxon>ecological metagenomes</taxon>
    </lineage>
</organism>
<reference evidence="1" key="1">
    <citation type="journal article" date="2015" name="Nature">
        <title>Complex archaea that bridge the gap between prokaryotes and eukaryotes.</title>
        <authorList>
            <person name="Spang A."/>
            <person name="Saw J.H."/>
            <person name="Jorgensen S.L."/>
            <person name="Zaremba-Niedzwiedzka K."/>
            <person name="Martijn J."/>
            <person name="Lind A.E."/>
            <person name="van Eijk R."/>
            <person name="Schleper C."/>
            <person name="Guy L."/>
            <person name="Ettema T.J."/>
        </authorList>
    </citation>
    <scope>NUCLEOTIDE SEQUENCE</scope>
</reference>
<gene>
    <name evidence="1" type="ORF">LCGC14_0732850</name>
</gene>
<name>A0A0F9SU80_9ZZZZ</name>
<comment type="caution">
    <text evidence="1">The sequence shown here is derived from an EMBL/GenBank/DDBJ whole genome shotgun (WGS) entry which is preliminary data.</text>
</comment>
<proteinExistence type="predicted"/>
<evidence type="ECO:0000313" key="1">
    <source>
        <dbReference type="EMBL" id="KKN40496.1"/>
    </source>
</evidence>
<dbReference type="AlphaFoldDB" id="A0A0F9SU80"/>
<protein>
    <submittedName>
        <fullName evidence="1">Uncharacterized protein</fullName>
    </submittedName>
</protein>
<accession>A0A0F9SU80</accession>